<feature type="compositionally biased region" description="Acidic residues" evidence="5">
    <location>
        <begin position="399"/>
        <end position="408"/>
    </location>
</feature>
<feature type="compositionally biased region" description="Polar residues" evidence="5">
    <location>
        <begin position="232"/>
        <end position="242"/>
    </location>
</feature>
<dbReference type="Proteomes" id="UP001344817">
    <property type="component" value="Unassembled WGS sequence"/>
</dbReference>
<feature type="compositionally biased region" description="Low complexity" evidence="5">
    <location>
        <begin position="59"/>
        <end position="71"/>
    </location>
</feature>
<feature type="compositionally biased region" description="Polar residues" evidence="5">
    <location>
        <begin position="483"/>
        <end position="495"/>
    </location>
</feature>
<organism evidence="7 8">
    <name type="scientific">Mycoplasmopsis ciconiae</name>
    <dbReference type="NCBI Taxonomy" id="561067"/>
    <lineage>
        <taxon>Bacteria</taxon>
        <taxon>Bacillati</taxon>
        <taxon>Mycoplasmatota</taxon>
        <taxon>Mycoplasmoidales</taxon>
        <taxon>Metamycoplasmataceae</taxon>
        <taxon>Mycoplasmopsis</taxon>
    </lineage>
</organism>
<comment type="caution">
    <text evidence="7">The sequence shown here is derived from an EMBL/GenBank/DDBJ whole genome shotgun (WGS) entry which is preliminary data.</text>
</comment>
<protein>
    <recommendedName>
        <fullName evidence="9">Transglutaminase-like domain-containing protein</fullName>
    </recommendedName>
</protein>
<feature type="compositionally biased region" description="Basic and acidic residues" evidence="5">
    <location>
        <begin position="359"/>
        <end position="370"/>
    </location>
</feature>
<feature type="compositionally biased region" description="Basic and acidic residues" evidence="5">
    <location>
        <begin position="463"/>
        <end position="482"/>
    </location>
</feature>
<keyword evidence="2" id="KW-0812">Transmembrane</keyword>
<feature type="compositionally biased region" description="Polar residues" evidence="5">
    <location>
        <begin position="306"/>
        <end position="324"/>
    </location>
</feature>
<evidence type="ECO:0000256" key="5">
    <source>
        <dbReference type="SAM" id="MobiDB-lite"/>
    </source>
</evidence>
<feature type="compositionally biased region" description="Basic and acidic residues" evidence="5">
    <location>
        <begin position="219"/>
        <end position="230"/>
    </location>
</feature>
<evidence type="ECO:0000256" key="1">
    <source>
        <dbReference type="ARBA" id="ARBA00004141"/>
    </source>
</evidence>
<feature type="compositionally biased region" description="Basic and acidic residues" evidence="5">
    <location>
        <begin position="147"/>
        <end position="165"/>
    </location>
</feature>
<comment type="subcellular location">
    <subcellularLocation>
        <location evidence="1">Membrane</location>
        <topology evidence="1">Multi-pass membrane protein</topology>
    </subcellularLocation>
</comment>
<dbReference type="RefSeq" id="WP_330501032.1">
    <property type="nucleotide sequence ID" value="NZ_JAZDWZ010000014.1"/>
</dbReference>
<evidence type="ECO:0000256" key="3">
    <source>
        <dbReference type="ARBA" id="ARBA00022989"/>
    </source>
</evidence>
<dbReference type="PANTHER" id="PTHR13317">
    <property type="entry name" value="TRANSMEMBRANE ANTERIOR POSTERIOR TRANSFORMATION PROTEIN 1 HOMOLOG"/>
    <property type="match status" value="1"/>
</dbReference>
<feature type="compositionally biased region" description="Low complexity" evidence="5">
    <location>
        <begin position="179"/>
        <end position="188"/>
    </location>
</feature>
<feature type="region of interest" description="Disordered" evidence="5">
    <location>
        <begin position="55"/>
        <end position="562"/>
    </location>
</feature>
<name>A0ABU7MM92_9BACT</name>
<accession>A0ABU7MM92</accession>
<evidence type="ECO:0000256" key="2">
    <source>
        <dbReference type="ARBA" id="ARBA00022692"/>
    </source>
</evidence>
<dbReference type="PROSITE" id="PS51257">
    <property type="entry name" value="PROKAR_LIPOPROTEIN"/>
    <property type="match status" value="1"/>
</dbReference>
<feature type="compositionally biased region" description="Basic and acidic residues" evidence="5">
    <location>
        <begin position="536"/>
        <end position="548"/>
    </location>
</feature>
<sequence>MNKNKAKFKLLLTLSSSSALVPLAFLTSCSNLTTQKDDTSNINKNKNHQSIAVIEENTKNNNNSLETNASKVENNQMQNEDKKDAENTVNEDLSTSSDESTKTATKDESEAQDVKNSDSEINNNSSKQVKEDNDITNSQELPTQKPIPEETTKENELNESKKDELNQNVFSEDQEKDQSSNNNNFNESQESESNKSPQTNDPSIEEKEELVSELLNQQKDQENDINHENDQPQELNQPQSEPQIFEESQETETQKIENEVIQPTQKDEDIQEEYKENNSNQQQTQNYDNASEDNTKQDLNDHTIVDESQNSKNSDLNEPVNTVEQTKKTSEDKDNSEVNQINSKQDEENNNINESIEEEVIKTDASKEEEKDNDAEDKNQSTAKNEQSNEENTLKEEPESQENDEDDNKNDQTHLNEEKEVILNQDSQTIINKENKDEESQHSQQEDTSSEDQKNDQININDNKSEELKHNNQESDDNDKQNASDSVITSNQTTETESDHTLSEQPSTQKEEQTPELPQKQIQPQDEVVLEQPQESEEKVDLDTETQTKESQSPRTTENENISQNQENQIYSSHQDQNQMNNHVVVENIETQQQSQLNNEKDSQQEILSEDNSTLAQILAINGDIISNPYNQEISADQQYSQSNFNYGTAPLVRKKTELLKEQDIEDMFTYIVANRISENYTFGDRNLPSSLVANAYAKWMIKEWKKYPYFSLSSGAIAFIQGKNGDHNTVVQITAPRYSTKWYQQSQHKDSFDNFVNLALTKIKPGMTQYEKAFALWSFVVEYFKYDIARLTSSWENDIEAQRTVCAVYATSYAYLLNLVGIEAITNTTGKDSNDDLHQVVYLKLTLPDQNTPKWYVSDATWGDVAGTKTQINDRATWYSKETNFKEFLMPLGKDAKTPLGHAETIQFHSGLFWELPYEQFFSQNDIHLGESTKINFDEYAIYSYLFTQNNETRSRAEYYNGKWYSLMYKNTRNARNNKYHLVARDFYRKGLHLQQNDLVDLSDYIKDQSLLWGITNPILKRPMLASYQETFIFSSLDRSGQVTFVFLNMRTKEYKTLKPQTQSDLSSNQLTNYFIKNGSLFYELNFTKELEVKLPEDIYKFIYENNPINQNDIERLTYKYNALVGSYLIGNNTGEITLTKKQEFLSFLDNKLNQSKTTTDESQLKQIYDSINSEYQALIKQIYTSNLKIYPLSHLPSNVELTKSYFDTYGYKFDGFGGSLNIQDAWNVNDNLRYTILFSRDNNDYQVVSENLQKEQLKLSLLNFKGNGYYKVQISYHLNYNDSINYTSTPVKIEISEKENYLNVSTLYNKSLQISNYSATQQKLQTNEEVQNINASISNPNLYSYSANLIFIDYKTKQKQILKTITSSAANSKIEIDVNDSKYKPGIYYIEVSYTANSQNNKVYSNYYFNWSNDFISKNKEANNQLLIDMINLTKDN</sequence>
<dbReference type="InterPro" id="IPR008010">
    <property type="entry name" value="Tatp1"/>
</dbReference>
<evidence type="ECO:0000313" key="8">
    <source>
        <dbReference type="Proteomes" id="UP001344817"/>
    </source>
</evidence>
<reference evidence="7" key="1">
    <citation type="submission" date="2024-01" db="EMBL/GenBank/DDBJ databases">
        <title>Genome sequence of Mycoplasma ciconiae type strain DSM 25251.</title>
        <authorList>
            <person name="Spergser J."/>
        </authorList>
    </citation>
    <scope>NUCLEOTIDE SEQUENCE [LARGE SCALE GENOMIC DNA]</scope>
    <source>
        <strain evidence="7">DSM 25251</strain>
    </source>
</reference>
<feature type="compositionally biased region" description="Basic and acidic residues" evidence="5">
    <location>
        <begin position="433"/>
        <end position="455"/>
    </location>
</feature>
<gene>
    <name evidence="7" type="ORF">V2E24_03460</name>
</gene>
<evidence type="ECO:0008006" key="9">
    <source>
        <dbReference type="Google" id="ProtNLM"/>
    </source>
</evidence>
<keyword evidence="3" id="KW-1133">Transmembrane helix</keyword>
<keyword evidence="8" id="KW-1185">Reference proteome</keyword>
<dbReference type="PANTHER" id="PTHR13317:SF4">
    <property type="entry name" value="TRANSMEMBRANE ANTERIOR POSTERIOR TRANSFORMATION PROTEIN 1 HOMOLOG"/>
    <property type="match status" value="1"/>
</dbReference>
<evidence type="ECO:0000313" key="7">
    <source>
        <dbReference type="EMBL" id="MEE3928619.1"/>
    </source>
</evidence>
<feature type="compositionally biased region" description="Basic and acidic residues" evidence="5">
    <location>
        <begin position="409"/>
        <end position="421"/>
    </location>
</feature>
<feature type="chain" id="PRO_5046159228" description="Transglutaminase-like domain-containing protein" evidence="6">
    <location>
        <begin position="25"/>
        <end position="1439"/>
    </location>
</feature>
<feature type="compositionally biased region" description="Basic and acidic residues" evidence="5">
    <location>
        <begin position="325"/>
        <end position="336"/>
    </location>
</feature>
<feature type="compositionally biased region" description="Basic and acidic residues" evidence="5">
    <location>
        <begin position="293"/>
        <end position="305"/>
    </location>
</feature>
<keyword evidence="4" id="KW-0472">Membrane</keyword>
<feature type="compositionally biased region" description="Polar residues" evidence="5">
    <location>
        <begin position="87"/>
        <end position="98"/>
    </location>
</feature>
<feature type="compositionally biased region" description="Polar residues" evidence="5">
    <location>
        <begin position="277"/>
        <end position="289"/>
    </location>
</feature>
<feature type="signal peptide" evidence="6">
    <location>
        <begin position="1"/>
        <end position="24"/>
    </location>
</feature>
<feature type="compositionally biased region" description="Basic and acidic residues" evidence="5">
    <location>
        <begin position="265"/>
        <end position="276"/>
    </location>
</feature>
<dbReference type="EMBL" id="JAZDWZ010000014">
    <property type="protein sequence ID" value="MEE3928619.1"/>
    <property type="molecule type" value="Genomic_DNA"/>
</dbReference>
<keyword evidence="6" id="KW-0732">Signal</keyword>
<evidence type="ECO:0000256" key="4">
    <source>
        <dbReference type="ARBA" id="ARBA00023136"/>
    </source>
</evidence>
<feature type="compositionally biased region" description="Basic and acidic residues" evidence="5">
    <location>
        <begin position="99"/>
        <end position="118"/>
    </location>
</feature>
<dbReference type="InterPro" id="IPR038765">
    <property type="entry name" value="Papain-like_cys_pep_sf"/>
</dbReference>
<dbReference type="SUPFAM" id="SSF54001">
    <property type="entry name" value="Cysteine proteinases"/>
    <property type="match status" value="1"/>
</dbReference>
<evidence type="ECO:0000256" key="6">
    <source>
        <dbReference type="SAM" id="SignalP"/>
    </source>
</evidence>
<proteinExistence type="predicted"/>